<dbReference type="RefSeq" id="WP_354641464.1">
    <property type="nucleotide sequence ID" value="NZ_CP159872.1"/>
</dbReference>
<protein>
    <submittedName>
        <fullName evidence="1">Uncharacterized protein</fullName>
    </submittedName>
</protein>
<dbReference type="KEGG" id="kcm:ABWK59_17185"/>
<accession>A0AAU8JZV0</accession>
<sequence length="158" mass="16298">MLTPGREDGPLTPGERLVRMPGFWAAYLRPHGTGDPQPLPTRPELFGATAAQVEAVRVALAGAEGPGPFAGRPLSWPQLLHAARHPGAADPVTDRRIRLLLLLPRLAPAAALPDDAAVTVASALAAVGVPPSHRATLAQSLLPGPAACRLTAPAHRAA</sequence>
<gene>
    <name evidence="1" type="ORF">ABWK59_17185</name>
</gene>
<evidence type="ECO:0000313" key="1">
    <source>
        <dbReference type="EMBL" id="XCM80528.1"/>
    </source>
</evidence>
<dbReference type="AlphaFoldDB" id="A0AAU8JZV0"/>
<dbReference type="EMBL" id="CP159872">
    <property type="protein sequence ID" value="XCM80528.1"/>
    <property type="molecule type" value="Genomic_DNA"/>
</dbReference>
<organism evidence="1">
    <name type="scientific">Kitasatospora camelliae</name>
    <dbReference type="NCBI Taxonomy" id="3156397"/>
    <lineage>
        <taxon>Bacteria</taxon>
        <taxon>Bacillati</taxon>
        <taxon>Actinomycetota</taxon>
        <taxon>Actinomycetes</taxon>
        <taxon>Kitasatosporales</taxon>
        <taxon>Streptomycetaceae</taxon>
        <taxon>Kitasatospora</taxon>
    </lineage>
</organism>
<reference evidence="1" key="1">
    <citation type="submission" date="2024-06" db="EMBL/GenBank/DDBJ databases">
        <title>The genome sequences of Kitasatospora sp. strain HUAS MG31.</title>
        <authorList>
            <person name="Mo P."/>
        </authorList>
    </citation>
    <scope>NUCLEOTIDE SEQUENCE</scope>
    <source>
        <strain evidence="1">HUAS MG31</strain>
    </source>
</reference>
<name>A0AAU8JZV0_9ACTN</name>
<proteinExistence type="predicted"/>